<keyword evidence="2" id="KW-0067">ATP-binding</keyword>
<accession>A0A8J6CC10</accession>
<evidence type="ECO:0000313" key="6">
    <source>
        <dbReference type="EMBL" id="KAG8465606.1"/>
    </source>
</evidence>
<dbReference type="EMBL" id="JAGTXO010000010">
    <property type="protein sequence ID" value="KAG8465606.1"/>
    <property type="molecule type" value="Genomic_DNA"/>
</dbReference>
<name>A0A8J6CC10_DIALT</name>
<evidence type="ECO:0000256" key="1">
    <source>
        <dbReference type="ARBA" id="ARBA00022741"/>
    </source>
</evidence>
<dbReference type="InterPro" id="IPR036554">
    <property type="entry name" value="GHMP_kinase_C_sf"/>
</dbReference>
<dbReference type="PANTHER" id="PTHR10457:SF35">
    <property type="entry name" value="L-ARABINOKINASE"/>
    <property type="match status" value="1"/>
</dbReference>
<dbReference type="Gene3D" id="3.30.70.890">
    <property type="entry name" value="GHMP kinase, C-terminal domain"/>
    <property type="match status" value="1"/>
</dbReference>
<evidence type="ECO:0000256" key="2">
    <source>
        <dbReference type="ARBA" id="ARBA00022840"/>
    </source>
</evidence>
<evidence type="ECO:0000259" key="3">
    <source>
        <dbReference type="Pfam" id="PF00288"/>
    </source>
</evidence>
<dbReference type="PRINTS" id="PR00959">
    <property type="entry name" value="MEVGALKINASE"/>
</dbReference>
<dbReference type="InterPro" id="IPR020568">
    <property type="entry name" value="Ribosomal_Su5_D2-typ_SF"/>
</dbReference>
<protein>
    <recommendedName>
        <fullName evidence="8">GHMP kinase N-terminal domain-containing protein</fullName>
    </recommendedName>
</protein>
<dbReference type="InterPro" id="IPR006204">
    <property type="entry name" value="GHMP_kinase_N_dom"/>
</dbReference>
<dbReference type="InterPro" id="IPR014721">
    <property type="entry name" value="Ribsml_uS5_D2-typ_fold_subgr"/>
</dbReference>
<dbReference type="Gene3D" id="3.30.230.10">
    <property type="match status" value="1"/>
</dbReference>
<dbReference type="SUPFAM" id="SSF55060">
    <property type="entry name" value="GHMP Kinase, C-terminal domain"/>
    <property type="match status" value="1"/>
</dbReference>
<dbReference type="InterPro" id="IPR013750">
    <property type="entry name" value="GHMP_kinase_C_dom"/>
</dbReference>
<feature type="domain" description="GHMP kinase N-terminal" evidence="3">
    <location>
        <begin position="237"/>
        <end position="308"/>
    </location>
</feature>
<keyword evidence="7" id="KW-1185">Reference proteome</keyword>
<keyword evidence="1" id="KW-0547">Nucleotide-binding</keyword>
<dbReference type="Pfam" id="PF08544">
    <property type="entry name" value="GHMP_kinases_C"/>
    <property type="match status" value="1"/>
</dbReference>
<dbReference type="GO" id="GO:0006012">
    <property type="term" value="P:galactose metabolic process"/>
    <property type="evidence" value="ECO:0007669"/>
    <property type="project" value="TreeGrafter"/>
</dbReference>
<dbReference type="GO" id="GO:0005829">
    <property type="term" value="C:cytosol"/>
    <property type="evidence" value="ECO:0007669"/>
    <property type="project" value="TreeGrafter"/>
</dbReference>
<comment type="caution">
    <text evidence="6">The sequence shown here is derived from an EMBL/GenBank/DDBJ whole genome shotgun (WGS) entry which is preliminary data.</text>
</comment>
<dbReference type="Pfam" id="PF10509">
    <property type="entry name" value="GalKase_gal_bdg"/>
    <property type="match status" value="1"/>
</dbReference>
<evidence type="ECO:0000313" key="7">
    <source>
        <dbReference type="Proteomes" id="UP000751190"/>
    </source>
</evidence>
<dbReference type="SUPFAM" id="SSF54211">
    <property type="entry name" value="Ribosomal protein S5 domain 2-like"/>
    <property type="match status" value="2"/>
</dbReference>
<evidence type="ECO:0000259" key="4">
    <source>
        <dbReference type="Pfam" id="PF08544"/>
    </source>
</evidence>
<evidence type="ECO:0000259" key="5">
    <source>
        <dbReference type="Pfam" id="PF10509"/>
    </source>
</evidence>
<dbReference type="OrthoDB" id="1684102at2759"/>
<dbReference type="AlphaFoldDB" id="A0A8J6CC10"/>
<dbReference type="Pfam" id="PF00288">
    <property type="entry name" value="GHMP_kinases_N"/>
    <property type="match status" value="1"/>
</dbReference>
<dbReference type="Proteomes" id="UP000751190">
    <property type="component" value="Unassembled WGS sequence"/>
</dbReference>
<sequence>MPPEFAVPSWAVELLDPFASSADGPEGSTVDEDLAFIASLDWMSGGDDGTVLVARAPGRLDVMGGIADYSGALVLQLPLREGCYAALRRTSAETDGDAAIIVTSRAHAGDGRAERVLVPLSALVRRARSCDDAPAKRARTSAACAAAEPIGWDEWAALKATWPADELWAAYVVGGLLVLMHDGFIVPVTGRYADDDGADDGRRSGVGESDDGFVEPVRLCGRAVFGDRRLDVSRDVVELLLESEVPADKGVSSSAAVEVATLSALAHAFGAARLTTDPRELALCAQRVENHAVGAPCGVMDQMASAVGLRAQLMALECQPATVRGHVQLPAHLRLWGIDSGVRHSVGGADYGSVRAAAFMGRALLADARAAAGSAPAPLEYLVHVRPSELDSAAPAERAPAERAGGATHRPTLAHMLPETMSGAAFLAAHPHGHGDSATRVEPERAYAVRAAVSHPIREHARAQQFELLLAAPPSARQLDALGEIMYASHASYSAVGLGSDATDDIVRRVRARGGTCGLHGAKITGGGSGGTVCVLTDDSDAAERAVREIAREYGEARLPGGAPARVFEGSSRGAAQFGALLLRREA</sequence>
<proteinExistence type="predicted"/>
<gene>
    <name evidence="6" type="ORF">KFE25_002913</name>
</gene>
<organism evidence="6 7">
    <name type="scientific">Diacronema lutheri</name>
    <name type="common">Unicellular marine alga</name>
    <name type="synonym">Monochrysis lutheri</name>
    <dbReference type="NCBI Taxonomy" id="2081491"/>
    <lineage>
        <taxon>Eukaryota</taxon>
        <taxon>Haptista</taxon>
        <taxon>Haptophyta</taxon>
        <taxon>Pavlovophyceae</taxon>
        <taxon>Pavlovales</taxon>
        <taxon>Pavlovaceae</taxon>
        <taxon>Diacronema</taxon>
    </lineage>
</organism>
<dbReference type="InterPro" id="IPR019539">
    <property type="entry name" value="GalKase_N"/>
</dbReference>
<evidence type="ECO:0008006" key="8">
    <source>
        <dbReference type="Google" id="ProtNLM"/>
    </source>
</evidence>
<dbReference type="GO" id="GO:0005524">
    <property type="term" value="F:ATP binding"/>
    <property type="evidence" value="ECO:0007669"/>
    <property type="project" value="UniProtKB-KW"/>
</dbReference>
<feature type="domain" description="Galactokinase N-terminal" evidence="5">
    <location>
        <begin position="52"/>
        <end position="89"/>
    </location>
</feature>
<feature type="domain" description="GHMP kinase C-terminal" evidence="4">
    <location>
        <begin position="477"/>
        <end position="554"/>
    </location>
</feature>
<dbReference type="PANTHER" id="PTHR10457">
    <property type="entry name" value="MEVALONATE KINASE/GALACTOKINASE"/>
    <property type="match status" value="1"/>
</dbReference>
<dbReference type="GO" id="GO:0004335">
    <property type="term" value="F:galactokinase activity"/>
    <property type="evidence" value="ECO:0007669"/>
    <property type="project" value="TreeGrafter"/>
</dbReference>
<reference evidence="6" key="1">
    <citation type="submission" date="2021-05" db="EMBL/GenBank/DDBJ databases">
        <title>The genome of the haptophyte Pavlova lutheri (Diacronema luteri, Pavlovales) - a model for lipid biosynthesis in eukaryotic algae.</title>
        <authorList>
            <person name="Hulatt C.J."/>
            <person name="Posewitz M.C."/>
        </authorList>
    </citation>
    <scope>NUCLEOTIDE SEQUENCE</scope>
    <source>
        <strain evidence="6">NIVA-4/92</strain>
    </source>
</reference>